<dbReference type="EMBL" id="CP053587">
    <property type="protein sequence ID" value="WNZ26980.1"/>
    <property type="molecule type" value="Genomic_DNA"/>
</dbReference>
<comment type="subcellular location">
    <subcellularLocation>
        <location evidence="1">Membrane</location>
        <topology evidence="1">Multi-pass membrane protein</topology>
    </subcellularLocation>
</comment>
<reference evidence="11" key="1">
    <citation type="submission" date="2020-05" db="EMBL/GenBank/DDBJ databases">
        <authorList>
            <person name="Zhu T."/>
            <person name="Keshari N."/>
            <person name="Lu X."/>
        </authorList>
    </citation>
    <scope>NUCLEOTIDE SEQUENCE</scope>
    <source>
        <strain evidence="11">NK1-12</strain>
    </source>
</reference>
<feature type="transmembrane region" description="Helical" evidence="9">
    <location>
        <begin position="215"/>
        <end position="242"/>
    </location>
</feature>
<evidence type="ECO:0000256" key="3">
    <source>
        <dbReference type="ARBA" id="ARBA00022448"/>
    </source>
</evidence>
<dbReference type="InterPro" id="IPR005667">
    <property type="entry name" value="Sulph_transpt2"/>
</dbReference>
<dbReference type="NCBIfam" id="TIGR00969">
    <property type="entry name" value="3a0106s02"/>
    <property type="match status" value="1"/>
</dbReference>
<dbReference type="PANTHER" id="PTHR30406:SF1">
    <property type="entry name" value="SULFATE TRANSPORT SYSTEM PERMEASE PROTEIN CYSW"/>
    <property type="match status" value="1"/>
</dbReference>
<comment type="subunit">
    <text evidence="2">The complex is composed of two ATP-binding proteins (CysA), two transmembrane proteins (CysT and CysW) and a solute-binding protein (CysP).</text>
</comment>
<dbReference type="GO" id="GO:0015419">
    <property type="term" value="F:ABC-type sulfate transporter activity"/>
    <property type="evidence" value="ECO:0007669"/>
    <property type="project" value="InterPro"/>
</dbReference>
<dbReference type="RefSeq" id="WP_316436568.1">
    <property type="nucleotide sequence ID" value="NZ_CP053587.1"/>
</dbReference>
<dbReference type="PANTHER" id="PTHR30406">
    <property type="entry name" value="SULFATE TRANSPORT SYSTEM PERMEASE PROTEIN"/>
    <property type="match status" value="1"/>
</dbReference>
<gene>
    <name evidence="11" type="primary">cysW</name>
    <name evidence="11" type="ORF">HJG54_29090</name>
</gene>
<comment type="function">
    <text evidence="8">Part of the ABC transporter complex CysAWTP (TC 3.A.1.6.1) involved in sulfate/thiosulfate import. Probably responsible for the translocation of the substrate across the membrane.</text>
</comment>
<dbReference type="InterPro" id="IPR000515">
    <property type="entry name" value="MetI-like"/>
</dbReference>
<protein>
    <submittedName>
        <fullName evidence="11">Sulfate ABC transporter permease subunit CysW</fullName>
    </submittedName>
</protein>
<organism evidence="11">
    <name type="scientific">Leptolyngbya sp. NK1-12</name>
    <dbReference type="NCBI Taxonomy" id="2547451"/>
    <lineage>
        <taxon>Bacteria</taxon>
        <taxon>Bacillati</taxon>
        <taxon>Cyanobacteriota</taxon>
        <taxon>Cyanophyceae</taxon>
        <taxon>Leptolyngbyales</taxon>
        <taxon>Leptolyngbyaceae</taxon>
        <taxon>Leptolyngbya group</taxon>
        <taxon>Leptolyngbya</taxon>
    </lineage>
</organism>
<evidence type="ECO:0000256" key="6">
    <source>
        <dbReference type="ARBA" id="ARBA00023032"/>
    </source>
</evidence>
<dbReference type="CDD" id="cd06261">
    <property type="entry name" value="TM_PBP2"/>
    <property type="match status" value="1"/>
</dbReference>
<feature type="domain" description="ABC transmembrane type-1" evidence="10">
    <location>
        <begin position="77"/>
        <end position="285"/>
    </location>
</feature>
<feature type="transmembrane region" description="Helical" evidence="9">
    <location>
        <begin position="154"/>
        <end position="174"/>
    </location>
</feature>
<dbReference type="InterPro" id="IPR035906">
    <property type="entry name" value="MetI-like_sf"/>
</dbReference>
<evidence type="ECO:0000256" key="8">
    <source>
        <dbReference type="ARBA" id="ARBA00025323"/>
    </source>
</evidence>
<evidence type="ECO:0000256" key="1">
    <source>
        <dbReference type="ARBA" id="ARBA00004141"/>
    </source>
</evidence>
<keyword evidence="3" id="KW-0813">Transport</keyword>
<feature type="transmembrane region" description="Helical" evidence="9">
    <location>
        <begin position="113"/>
        <end position="134"/>
    </location>
</feature>
<keyword evidence="7 9" id="KW-0472">Membrane</keyword>
<evidence type="ECO:0000256" key="2">
    <source>
        <dbReference type="ARBA" id="ARBA00011779"/>
    </source>
</evidence>
<dbReference type="Pfam" id="PF00528">
    <property type="entry name" value="BPD_transp_1"/>
    <property type="match status" value="1"/>
</dbReference>
<keyword evidence="6" id="KW-0764">Sulfate transport</keyword>
<dbReference type="GO" id="GO:0005886">
    <property type="term" value="C:plasma membrane"/>
    <property type="evidence" value="ECO:0007669"/>
    <property type="project" value="InterPro"/>
</dbReference>
<name>A0AA96WKV9_9CYAN</name>
<evidence type="ECO:0000256" key="4">
    <source>
        <dbReference type="ARBA" id="ARBA00022692"/>
    </source>
</evidence>
<keyword evidence="4 9" id="KW-0812">Transmembrane</keyword>
<evidence type="ECO:0000256" key="7">
    <source>
        <dbReference type="ARBA" id="ARBA00023136"/>
    </source>
</evidence>
<dbReference type="NCBIfam" id="TIGR02140">
    <property type="entry name" value="permease_CysW"/>
    <property type="match status" value="1"/>
</dbReference>
<feature type="transmembrane region" description="Helical" evidence="9">
    <location>
        <begin position="32"/>
        <end position="57"/>
    </location>
</feature>
<evidence type="ECO:0000259" key="10">
    <source>
        <dbReference type="PROSITE" id="PS50928"/>
    </source>
</evidence>
<feature type="transmembrane region" description="Helical" evidence="9">
    <location>
        <begin position="77"/>
        <end position="101"/>
    </location>
</feature>
<accession>A0AA96WKV9</accession>
<keyword evidence="5 9" id="KW-1133">Transmembrane helix</keyword>
<sequence length="296" mass="31930">MVTKTKSIQPDTTPATTAAPESTGWQKLIKPLLIAFVILYLGLVLFIPALNVFVQAFSGGVGLFLKTFSQRAFLNALWLTVLMAIIAVPLNTVFGLCAAWAIARNKQFPGRTLLISLIDLPFSVSPVVAGLMIVLLYGRNGWFGPLLEANDIKIIFAVPGMVLATLFVSLPFVAREVLPVLEEIGPEQEEAAKTLGASEWQTFWRVTLPSIRWGLLYGVLLTNARAMGEFGAVAVVSGNITGKTQTLPLFVEEAYKQYHTEAAYSAAVLLAGLAIVTMVAKALLERRTGLKTGAGH</sequence>
<evidence type="ECO:0000313" key="11">
    <source>
        <dbReference type="EMBL" id="WNZ26980.1"/>
    </source>
</evidence>
<dbReference type="SUPFAM" id="SSF161098">
    <property type="entry name" value="MetI-like"/>
    <property type="match status" value="1"/>
</dbReference>
<dbReference type="AlphaFoldDB" id="A0AA96WKV9"/>
<dbReference type="Gene3D" id="1.10.3720.10">
    <property type="entry name" value="MetI-like"/>
    <property type="match status" value="1"/>
</dbReference>
<evidence type="ECO:0000256" key="9">
    <source>
        <dbReference type="SAM" id="Phobius"/>
    </source>
</evidence>
<dbReference type="PROSITE" id="PS50928">
    <property type="entry name" value="ABC_TM1"/>
    <property type="match status" value="1"/>
</dbReference>
<dbReference type="InterPro" id="IPR011866">
    <property type="entry name" value="CysW_permease"/>
</dbReference>
<feature type="transmembrane region" description="Helical" evidence="9">
    <location>
        <begin position="262"/>
        <end position="284"/>
    </location>
</feature>
<proteinExistence type="predicted"/>
<evidence type="ECO:0000256" key="5">
    <source>
        <dbReference type="ARBA" id="ARBA00022989"/>
    </source>
</evidence>